<comment type="subcellular location">
    <subcellularLocation>
        <location evidence="1 7">Cell membrane</location>
        <topology evidence="1 7">Multi-pass membrane protein</topology>
    </subcellularLocation>
</comment>
<dbReference type="PROSITE" id="PS50928">
    <property type="entry name" value="ABC_TM1"/>
    <property type="match status" value="1"/>
</dbReference>
<dbReference type="Proteomes" id="UP000248627">
    <property type="component" value="Unassembled WGS sequence"/>
</dbReference>
<dbReference type="CDD" id="cd06261">
    <property type="entry name" value="TM_PBP2"/>
    <property type="match status" value="1"/>
</dbReference>
<protein>
    <submittedName>
        <fullName evidence="9">Nitrate ABC transporter permease</fullName>
    </submittedName>
</protein>
<dbReference type="Gene3D" id="1.10.3720.10">
    <property type="entry name" value="MetI-like"/>
    <property type="match status" value="1"/>
</dbReference>
<proteinExistence type="inferred from homology"/>
<evidence type="ECO:0000313" key="10">
    <source>
        <dbReference type="Proteomes" id="UP000248627"/>
    </source>
</evidence>
<accession>A0A2W2C6E9</accession>
<dbReference type="RefSeq" id="WP_111244270.1">
    <property type="nucleotide sequence ID" value="NZ_POTX01000110.1"/>
</dbReference>
<gene>
    <name evidence="9" type="ORF">C1I93_16970</name>
</gene>
<evidence type="ECO:0000256" key="4">
    <source>
        <dbReference type="ARBA" id="ARBA00022692"/>
    </source>
</evidence>
<evidence type="ECO:0000259" key="8">
    <source>
        <dbReference type="PROSITE" id="PS50928"/>
    </source>
</evidence>
<dbReference type="InterPro" id="IPR000515">
    <property type="entry name" value="MetI-like"/>
</dbReference>
<organism evidence="9 10">
    <name type="scientific">Micromonospora endophytica</name>
    <dbReference type="NCBI Taxonomy" id="515350"/>
    <lineage>
        <taxon>Bacteria</taxon>
        <taxon>Bacillati</taxon>
        <taxon>Actinomycetota</taxon>
        <taxon>Actinomycetes</taxon>
        <taxon>Micromonosporales</taxon>
        <taxon>Micromonosporaceae</taxon>
        <taxon>Micromonospora</taxon>
    </lineage>
</organism>
<dbReference type="InterPro" id="IPR035906">
    <property type="entry name" value="MetI-like_sf"/>
</dbReference>
<keyword evidence="5 7" id="KW-1133">Transmembrane helix</keyword>
<evidence type="ECO:0000256" key="2">
    <source>
        <dbReference type="ARBA" id="ARBA00022448"/>
    </source>
</evidence>
<feature type="transmembrane region" description="Helical" evidence="7">
    <location>
        <begin position="63"/>
        <end position="85"/>
    </location>
</feature>
<evidence type="ECO:0000256" key="3">
    <source>
        <dbReference type="ARBA" id="ARBA00022475"/>
    </source>
</evidence>
<feature type="domain" description="ABC transmembrane type-1" evidence="8">
    <location>
        <begin position="57"/>
        <end position="238"/>
    </location>
</feature>
<keyword evidence="2 7" id="KW-0813">Transport</keyword>
<keyword evidence="10" id="KW-1185">Reference proteome</keyword>
<feature type="transmembrane region" description="Helical" evidence="7">
    <location>
        <begin position="92"/>
        <end position="117"/>
    </location>
</feature>
<keyword evidence="3" id="KW-1003">Cell membrane</keyword>
<evidence type="ECO:0000256" key="7">
    <source>
        <dbReference type="RuleBase" id="RU363032"/>
    </source>
</evidence>
<dbReference type="PANTHER" id="PTHR30151:SF20">
    <property type="entry name" value="ABC TRANSPORTER PERMEASE PROTEIN HI_0355-RELATED"/>
    <property type="match status" value="1"/>
</dbReference>
<feature type="transmembrane region" description="Helical" evidence="7">
    <location>
        <begin position="123"/>
        <end position="142"/>
    </location>
</feature>
<evidence type="ECO:0000256" key="6">
    <source>
        <dbReference type="ARBA" id="ARBA00023136"/>
    </source>
</evidence>
<dbReference type="GO" id="GO:0005886">
    <property type="term" value="C:plasma membrane"/>
    <property type="evidence" value="ECO:0007669"/>
    <property type="project" value="UniProtKB-SubCell"/>
</dbReference>
<comment type="caution">
    <text evidence="9">The sequence shown here is derived from an EMBL/GenBank/DDBJ whole genome shotgun (WGS) entry which is preliminary data.</text>
</comment>
<dbReference type="GO" id="GO:0055085">
    <property type="term" value="P:transmembrane transport"/>
    <property type="evidence" value="ECO:0007669"/>
    <property type="project" value="InterPro"/>
</dbReference>
<evidence type="ECO:0000256" key="1">
    <source>
        <dbReference type="ARBA" id="ARBA00004651"/>
    </source>
</evidence>
<keyword evidence="6 7" id="KW-0472">Membrane</keyword>
<reference evidence="9 10" key="1">
    <citation type="submission" date="2018-01" db="EMBL/GenBank/DDBJ databases">
        <title>Draft genome sequence of Jishengella endophytica.</title>
        <authorList>
            <person name="Sahin N."/>
            <person name="Ay H."/>
            <person name="Saygin H."/>
        </authorList>
    </citation>
    <scope>NUCLEOTIDE SEQUENCE [LARGE SCALE GENOMIC DNA]</scope>
    <source>
        <strain evidence="9 10">DSM 45430</strain>
    </source>
</reference>
<evidence type="ECO:0000256" key="5">
    <source>
        <dbReference type="ARBA" id="ARBA00022989"/>
    </source>
</evidence>
<dbReference type="PANTHER" id="PTHR30151">
    <property type="entry name" value="ALKANE SULFONATE ABC TRANSPORTER-RELATED, MEMBRANE SUBUNIT"/>
    <property type="match status" value="1"/>
</dbReference>
<keyword evidence="4 7" id="KW-0812">Transmembrane</keyword>
<dbReference type="EMBL" id="POTX01000110">
    <property type="protein sequence ID" value="PZF94192.1"/>
    <property type="molecule type" value="Genomic_DNA"/>
</dbReference>
<sequence>MTDALRRWAPPAVTVVALIAAWQLYTTISGIESWLLPSPRDVFAAASEQRTVLGEQVAATARLTLLGFTAGAAIGLLVAVALHLVPVLRAAVYPLLVVSQNIPIIAIAPLLVVWLGFGIAPKLVVIVLVCFFPVAVATLDGLRRGDPVIADYLLMSGANRRQLFTTFQWPSALPAMFSGLKIAATYSVFGAVISEWIGGDQGIGRYMIVQKSAFRADRLFVAIAIVVALALLIFGLVVLLERITVGRHAVGRRDNG</sequence>
<dbReference type="Pfam" id="PF00528">
    <property type="entry name" value="BPD_transp_1"/>
    <property type="match status" value="1"/>
</dbReference>
<dbReference type="AlphaFoldDB" id="A0A2W2C6E9"/>
<name>A0A2W2C6E9_9ACTN</name>
<dbReference type="SUPFAM" id="SSF161098">
    <property type="entry name" value="MetI-like"/>
    <property type="match status" value="1"/>
</dbReference>
<evidence type="ECO:0000313" key="9">
    <source>
        <dbReference type="EMBL" id="PZF94192.1"/>
    </source>
</evidence>
<comment type="similarity">
    <text evidence="7">Belongs to the binding-protein-dependent transport system permease family.</text>
</comment>
<feature type="transmembrane region" description="Helical" evidence="7">
    <location>
        <begin position="219"/>
        <end position="240"/>
    </location>
</feature>